<reference evidence="1" key="2">
    <citation type="submission" date="2023-04" db="EMBL/GenBank/DDBJ databases">
        <authorList>
            <person name="Bu L."/>
            <person name="Lu L."/>
            <person name="Laidemitt M.R."/>
            <person name="Zhang S.M."/>
            <person name="Mutuku M."/>
            <person name="Mkoji G."/>
            <person name="Steinauer M."/>
            <person name="Loker E.S."/>
        </authorList>
    </citation>
    <scope>NUCLEOTIDE SEQUENCE</scope>
    <source>
        <strain evidence="1">KasaAsao</strain>
        <tissue evidence="1">Whole Snail</tissue>
    </source>
</reference>
<gene>
    <name evidence="1" type="ORF">Bpfe_009067</name>
</gene>
<keyword evidence="2" id="KW-1185">Reference proteome</keyword>
<dbReference type="AlphaFoldDB" id="A0AAD8FEQ3"/>
<name>A0AAD8FEQ3_BIOPF</name>
<dbReference type="Proteomes" id="UP001233172">
    <property type="component" value="Unassembled WGS sequence"/>
</dbReference>
<organism evidence="1 2">
    <name type="scientific">Biomphalaria pfeifferi</name>
    <name type="common">Bloodfluke planorb</name>
    <name type="synonym">Freshwater snail</name>
    <dbReference type="NCBI Taxonomy" id="112525"/>
    <lineage>
        <taxon>Eukaryota</taxon>
        <taxon>Metazoa</taxon>
        <taxon>Spiralia</taxon>
        <taxon>Lophotrochozoa</taxon>
        <taxon>Mollusca</taxon>
        <taxon>Gastropoda</taxon>
        <taxon>Heterobranchia</taxon>
        <taxon>Euthyneura</taxon>
        <taxon>Panpulmonata</taxon>
        <taxon>Hygrophila</taxon>
        <taxon>Lymnaeoidea</taxon>
        <taxon>Planorbidae</taxon>
        <taxon>Biomphalaria</taxon>
    </lineage>
</organism>
<proteinExistence type="predicted"/>
<comment type="caution">
    <text evidence="1">The sequence shown here is derived from an EMBL/GenBank/DDBJ whole genome shotgun (WGS) entry which is preliminary data.</text>
</comment>
<accession>A0AAD8FEQ3</accession>
<sequence>MDKLDETLGMDKLDETLGTDKLDETLGTDKLDETLGTDKLDETLRRQNIDGDSEQVHFSNFDCTTVFGTDTNTTVSTVSRKLKKKVFASINPSLNA</sequence>
<evidence type="ECO:0000313" key="1">
    <source>
        <dbReference type="EMBL" id="KAK0061685.1"/>
    </source>
</evidence>
<dbReference type="EMBL" id="JASAOG010000029">
    <property type="protein sequence ID" value="KAK0061685.1"/>
    <property type="molecule type" value="Genomic_DNA"/>
</dbReference>
<reference evidence="1" key="1">
    <citation type="journal article" date="2023" name="PLoS Negl. Trop. Dis.">
        <title>A genome sequence for Biomphalaria pfeifferi, the major vector snail for the human-infecting parasite Schistosoma mansoni.</title>
        <authorList>
            <person name="Bu L."/>
            <person name="Lu L."/>
            <person name="Laidemitt M.R."/>
            <person name="Zhang S.M."/>
            <person name="Mutuku M."/>
            <person name="Mkoji G."/>
            <person name="Steinauer M."/>
            <person name="Loker E.S."/>
        </authorList>
    </citation>
    <scope>NUCLEOTIDE SEQUENCE</scope>
    <source>
        <strain evidence="1">KasaAsao</strain>
    </source>
</reference>
<protein>
    <submittedName>
        <fullName evidence="1">Uncharacterized protein</fullName>
    </submittedName>
</protein>
<evidence type="ECO:0000313" key="2">
    <source>
        <dbReference type="Proteomes" id="UP001233172"/>
    </source>
</evidence>